<dbReference type="PANTHER" id="PTHR38120">
    <property type="entry name" value="EXPRESSED PROTEIN"/>
    <property type="match status" value="1"/>
</dbReference>
<evidence type="ECO:0000313" key="4">
    <source>
        <dbReference type="Proteomes" id="UP000076761"/>
    </source>
</evidence>
<reference evidence="3 4" key="1">
    <citation type="journal article" date="2016" name="Mol. Biol. Evol.">
        <title>Comparative Genomics of Early-Diverging Mushroom-Forming Fungi Provides Insights into the Origins of Lignocellulose Decay Capabilities.</title>
        <authorList>
            <person name="Nagy L.G."/>
            <person name="Riley R."/>
            <person name="Tritt A."/>
            <person name="Adam C."/>
            <person name="Daum C."/>
            <person name="Floudas D."/>
            <person name="Sun H."/>
            <person name="Yadav J.S."/>
            <person name="Pangilinan J."/>
            <person name="Larsson K.H."/>
            <person name="Matsuura K."/>
            <person name="Barry K."/>
            <person name="Labutti K."/>
            <person name="Kuo R."/>
            <person name="Ohm R.A."/>
            <person name="Bhattacharya S.S."/>
            <person name="Shirouzu T."/>
            <person name="Yoshinaga Y."/>
            <person name="Martin F.M."/>
            <person name="Grigoriev I.V."/>
            <person name="Hibbett D.S."/>
        </authorList>
    </citation>
    <scope>NUCLEOTIDE SEQUENCE [LARGE SCALE GENOMIC DNA]</scope>
    <source>
        <strain evidence="3 4">HHB14362 ss-1</strain>
    </source>
</reference>
<organism evidence="3 4">
    <name type="scientific">Neolentinus lepideus HHB14362 ss-1</name>
    <dbReference type="NCBI Taxonomy" id="1314782"/>
    <lineage>
        <taxon>Eukaryota</taxon>
        <taxon>Fungi</taxon>
        <taxon>Dikarya</taxon>
        <taxon>Basidiomycota</taxon>
        <taxon>Agaricomycotina</taxon>
        <taxon>Agaricomycetes</taxon>
        <taxon>Gloeophyllales</taxon>
        <taxon>Gloeophyllaceae</taxon>
        <taxon>Neolentinus</taxon>
    </lineage>
</organism>
<feature type="region of interest" description="Disordered" evidence="2">
    <location>
        <begin position="623"/>
        <end position="746"/>
    </location>
</feature>
<dbReference type="EMBL" id="KV425551">
    <property type="protein sequence ID" value="KZT30504.1"/>
    <property type="molecule type" value="Genomic_DNA"/>
</dbReference>
<dbReference type="PANTHER" id="PTHR38120:SF1">
    <property type="entry name" value="M PROTEIN, SEROTYPE 2.1"/>
    <property type="match status" value="1"/>
</dbReference>
<keyword evidence="1" id="KW-0175">Coiled coil</keyword>
<name>A0A165W138_9AGAM</name>
<feature type="compositionally biased region" description="Low complexity" evidence="2">
    <location>
        <begin position="690"/>
        <end position="716"/>
    </location>
</feature>
<feature type="compositionally biased region" description="Low complexity" evidence="2">
    <location>
        <begin position="566"/>
        <end position="587"/>
    </location>
</feature>
<dbReference type="OrthoDB" id="2121319at2759"/>
<feature type="region of interest" description="Disordered" evidence="2">
    <location>
        <begin position="760"/>
        <end position="803"/>
    </location>
</feature>
<feature type="region of interest" description="Disordered" evidence="2">
    <location>
        <begin position="325"/>
        <end position="422"/>
    </location>
</feature>
<feature type="region of interest" description="Disordered" evidence="2">
    <location>
        <begin position="1"/>
        <end position="84"/>
    </location>
</feature>
<feature type="region of interest" description="Disordered" evidence="2">
    <location>
        <begin position="534"/>
        <end position="597"/>
    </location>
</feature>
<feature type="compositionally biased region" description="Basic and acidic residues" evidence="2">
    <location>
        <begin position="441"/>
        <end position="452"/>
    </location>
</feature>
<dbReference type="AlphaFoldDB" id="A0A165W138"/>
<feature type="compositionally biased region" description="Basic and acidic residues" evidence="2">
    <location>
        <begin position="368"/>
        <end position="380"/>
    </location>
</feature>
<keyword evidence="4" id="KW-1185">Reference proteome</keyword>
<feature type="compositionally biased region" description="Low complexity" evidence="2">
    <location>
        <begin position="733"/>
        <end position="746"/>
    </location>
</feature>
<feature type="region of interest" description="Disordered" evidence="2">
    <location>
        <begin position="207"/>
        <end position="254"/>
    </location>
</feature>
<protein>
    <recommendedName>
        <fullName evidence="5">M protein, serotype 2.1</fullName>
    </recommendedName>
</protein>
<dbReference type="InParanoid" id="A0A165W138"/>
<gene>
    <name evidence="3" type="ORF">NEOLEDRAFT_1054416</name>
</gene>
<feature type="region of interest" description="Disordered" evidence="2">
    <location>
        <begin position="441"/>
        <end position="465"/>
    </location>
</feature>
<evidence type="ECO:0000256" key="2">
    <source>
        <dbReference type="SAM" id="MobiDB-lite"/>
    </source>
</evidence>
<dbReference type="STRING" id="1314782.A0A165W138"/>
<feature type="compositionally biased region" description="Acidic residues" evidence="2">
    <location>
        <begin position="244"/>
        <end position="253"/>
    </location>
</feature>
<dbReference type="Proteomes" id="UP000076761">
    <property type="component" value="Unassembled WGS sequence"/>
</dbReference>
<feature type="compositionally biased region" description="Polar residues" evidence="2">
    <location>
        <begin position="717"/>
        <end position="728"/>
    </location>
</feature>
<accession>A0A165W138</accession>
<evidence type="ECO:0000313" key="3">
    <source>
        <dbReference type="EMBL" id="KZT30504.1"/>
    </source>
</evidence>
<sequence>MATVASSPPNPGARRTPPGSVSSRPTHVPSSSISKGATARSAISPRVNSTLSPGRRASLKAAAPPRLNGTETKESLADSLRRETDEKEQLIVQLQNKEGVITNLTTENDNLSSALNSAESRLTELYADQARMEEETAARMDIIDKLRNQVRDLEKEKRDLQRRYNEQVHQTDYVQTSTFEAERQAFYDSEQHLKSRIASLTQIRKHVAPPTHTHEPSETESIVQEEEDEVAQTNALTSSPEQQQDMDDPETEPAEMTALKLELSTLSTSYSSVQSTLVLLQSQLVDLKRVNRELQEENESYNILLTEKTLNGQFDLLKQVAAASVSISSDDEDETAADTSEAGDRSSRGSTGRSRLDSVEEIAEEDAHDTLEAELERSLEPDSEAVSPTQTRRRGHRRGASTSSKSHSPGPRGESLADLPITGPGLDLAAELGRAENKDILEGRTIDEHDRSTLNTKTPKKSKKISAEASRKVSAMADATDVVPTDMEALRNEVKSLKDANKALSLYASKIIDRIIAQEGFEHVLAVDYEKIPPTPNPKSPGFTTFDNLPPISKPRPQSAIFGFGSSSTSEKQPSPSSPTPTATTPPKEGLNKPVTRSRRSLSFDWRSFSMFGGDKKAEVPTLKPLTLKPGSSSVTGARKLDTQEDEEDRRERERMIATMKLMGIEKPAVTSAPVIQKSVSSPASQPGVASPTPSHNSSSSASRFSFFRNRSTPNSETSSFDSPSVQLGQPPLTQEALEQAEAENKLAALDAHERALSAEIAKGASGGYTEITRTRRSRRSHGDSGSTVWSAGMSKSGEDGDE</sequence>
<proteinExistence type="predicted"/>
<feature type="compositionally biased region" description="Polar residues" evidence="2">
    <location>
        <begin position="231"/>
        <end position="243"/>
    </location>
</feature>
<feature type="compositionally biased region" description="Basic and acidic residues" evidence="2">
    <location>
        <begin position="71"/>
        <end position="84"/>
    </location>
</feature>
<feature type="coiled-coil region" evidence="1">
    <location>
        <begin position="277"/>
        <end position="311"/>
    </location>
</feature>
<evidence type="ECO:0000256" key="1">
    <source>
        <dbReference type="SAM" id="Coils"/>
    </source>
</evidence>
<feature type="compositionally biased region" description="Polar residues" evidence="2">
    <location>
        <begin position="19"/>
        <end position="35"/>
    </location>
</feature>
<evidence type="ECO:0008006" key="5">
    <source>
        <dbReference type="Google" id="ProtNLM"/>
    </source>
</evidence>